<accession>A0A5B7G848</accession>
<gene>
    <name evidence="1" type="ORF">E2C01_050114</name>
</gene>
<sequence length="427" mass="43998">MPPRTLPRRWSRVTCLLPLFLALPQSFLGLGGVSVYAAHLPSLALGASGTCGEPASAGPVSTLGLVGGRETALHAAPLPGGLPGDGNFVGSACRSPMGLPHVDWLHGSMPSGPAQPVDAGVNPGGAVVSQAAATGWPSFSEEVDQVFDDVPSGEAGTLDEEGAASFRELITSVRESLGLPMPSSLASTLQTGVECTSGTSRPDPTPLVLPRSPLALEVHRKQLGCSLGISNPASAKFTLPRRWASKAERWYTPEGDSCGAPLNDELLHLVESKDLTTLAAVKQKELESLQRSLISQIARGLASTAQGVRAKAGRAIGSQRLVPVAPPSVPPPPAPKVNWAKFDLSPSQRKQFLGMVLDTVRARLSVARLGQRISGSGSTVSASQGSTSVPLEVFAGTSCIPSMVSARRAPADAGSAVVPKEALAGCF</sequence>
<comment type="caution">
    <text evidence="1">The sequence shown here is derived from an EMBL/GenBank/DDBJ whole genome shotgun (WGS) entry which is preliminary data.</text>
</comment>
<protein>
    <submittedName>
        <fullName evidence="1">Uncharacterized protein</fullName>
    </submittedName>
</protein>
<dbReference type="EMBL" id="VSRR010013739">
    <property type="protein sequence ID" value="MPC56161.1"/>
    <property type="molecule type" value="Genomic_DNA"/>
</dbReference>
<evidence type="ECO:0000313" key="1">
    <source>
        <dbReference type="EMBL" id="MPC56161.1"/>
    </source>
</evidence>
<name>A0A5B7G848_PORTR</name>
<keyword evidence="2" id="KW-1185">Reference proteome</keyword>
<organism evidence="1 2">
    <name type="scientific">Portunus trituberculatus</name>
    <name type="common">Swimming crab</name>
    <name type="synonym">Neptunus trituberculatus</name>
    <dbReference type="NCBI Taxonomy" id="210409"/>
    <lineage>
        <taxon>Eukaryota</taxon>
        <taxon>Metazoa</taxon>
        <taxon>Ecdysozoa</taxon>
        <taxon>Arthropoda</taxon>
        <taxon>Crustacea</taxon>
        <taxon>Multicrustacea</taxon>
        <taxon>Malacostraca</taxon>
        <taxon>Eumalacostraca</taxon>
        <taxon>Eucarida</taxon>
        <taxon>Decapoda</taxon>
        <taxon>Pleocyemata</taxon>
        <taxon>Brachyura</taxon>
        <taxon>Eubrachyura</taxon>
        <taxon>Portunoidea</taxon>
        <taxon>Portunidae</taxon>
        <taxon>Portuninae</taxon>
        <taxon>Portunus</taxon>
    </lineage>
</organism>
<dbReference type="Proteomes" id="UP000324222">
    <property type="component" value="Unassembled WGS sequence"/>
</dbReference>
<dbReference type="AlphaFoldDB" id="A0A5B7G848"/>
<proteinExistence type="predicted"/>
<reference evidence="1 2" key="1">
    <citation type="submission" date="2019-05" db="EMBL/GenBank/DDBJ databases">
        <title>Another draft genome of Portunus trituberculatus and its Hox gene families provides insights of decapod evolution.</title>
        <authorList>
            <person name="Jeong J.-H."/>
            <person name="Song I."/>
            <person name="Kim S."/>
            <person name="Choi T."/>
            <person name="Kim D."/>
            <person name="Ryu S."/>
            <person name="Kim W."/>
        </authorList>
    </citation>
    <scope>NUCLEOTIDE SEQUENCE [LARGE SCALE GENOMIC DNA]</scope>
    <source>
        <tissue evidence="1">Muscle</tissue>
    </source>
</reference>
<evidence type="ECO:0000313" key="2">
    <source>
        <dbReference type="Proteomes" id="UP000324222"/>
    </source>
</evidence>